<evidence type="ECO:0000256" key="3">
    <source>
        <dbReference type="ARBA" id="ARBA00011738"/>
    </source>
</evidence>
<evidence type="ECO:0000313" key="9">
    <source>
        <dbReference type="EMBL" id="NXX80583.1"/>
    </source>
</evidence>
<comment type="similarity">
    <text evidence="2">Belongs to the metallo-beta-lactamase superfamily. Glyoxalase II family.</text>
</comment>
<feature type="non-terminal residue" evidence="9">
    <location>
        <position position="1"/>
    </location>
</feature>
<dbReference type="InterPro" id="IPR036866">
    <property type="entry name" value="RibonucZ/Hydroxyglut_hydro"/>
</dbReference>
<evidence type="ECO:0000256" key="7">
    <source>
        <dbReference type="ARBA" id="ARBA00045869"/>
    </source>
</evidence>
<dbReference type="EMBL" id="WBNH01006556">
    <property type="protein sequence ID" value="NXX80583.1"/>
    <property type="molecule type" value="Genomic_DNA"/>
</dbReference>
<sequence>MPRGWATAPLGLRHFPGGRFGVRVLQEGFSHPQPHGGTRADGSISLVQGPEGLTVLVDTGGPWGGSRLLGSLRELGVSPEDVTHVVCSHGHSDHAGNINLFPT</sequence>
<evidence type="ECO:0000256" key="6">
    <source>
        <dbReference type="ARBA" id="ARBA00044690"/>
    </source>
</evidence>
<evidence type="ECO:0000313" key="10">
    <source>
        <dbReference type="Proteomes" id="UP000654395"/>
    </source>
</evidence>
<dbReference type="Gene3D" id="3.60.15.10">
    <property type="entry name" value="Ribonuclease Z/Hydroxyacylglutathione hydrolase-like"/>
    <property type="match status" value="1"/>
</dbReference>
<evidence type="ECO:0000259" key="8">
    <source>
        <dbReference type="Pfam" id="PF00753"/>
    </source>
</evidence>
<evidence type="ECO:0000256" key="5">
    <source>
        <dbReference type="ARBA" id="ARBA00032988"/>
    </source>
</evidence>
<comment type="caution">
    <text evidence="9">The sequence shown here is derived from an EMBL/GenBank/DDBJ whole genome shotgun (WGS) entry which is preliminary data.</text>
</comment>
<dbReference type="PANTHER" id="PTHR23200:SF48">
    <property type="entry name" value="METALLO-BETA-LACTAMASE DOMAIN-CONTAINING PROTEIN 1"/>
    <property type="match status" value="1"/>
</dbReference>
<evidence type="ECO:0000256" key="1">
    <source>
        <dbReference type="ARBA" id="ARBA00004514"/>
    </source>
</evidence>
<proteinExistence type="inferred from homology"/>
<comment type="subunit">
    <text evidence="3">Homodimer.</text>
</comment>
<dbReference type="OrthoDB" id="10250730at2759"/>
<reference evidence="9" key="1">
    <citation type="submission" date="2020-02" db="EMBL/GenBank/DDBJ databases">
        <title>Bird 10,000 Genomes (B10K) Project - Family phase.</title>
        <authorList>
            <person name="Zhang G."/>
        </authorList>
    </citation>
    <scope>NUCLEOTIDE SEQUENCE</scope>
    <source>
        <strain evidence="9">B10K-DU-030-59</strain>
    </source>
</reference>
<feature type="domain" description="Metallo-beta-lactamase" evidence="8">
    <location>
        <begin position="41"/>
        <end position="101"/>
    </location>
</feature>
<dbReference type="InterPro" id="IPR001279">
    <property type="entry name" value="Metallo-B-lactamas"/>
</dbReference>
<dbReference type="Pfam" id="PF00753">
    <property type="entry name" value="Lactamase_B"/>
    <property type="match status" value="1"/>
</dbReference>
<evidence type="ECO:0000256" key="4">
    <source>
        <dbReference type="ARBA" id="ARBA00014856"/>
    </source>
</evidence>
<name>A0A852KR43_UROIN</name>
<dbReference type="Proteomes" id="UP000654395">
    <property type="component" value="Unassembled WGS sequence"/>
</dbReference>
<comment type="catalytic activity">
    <reaction evidence="6">
        <text>a ribonucleotidyl-ribonucleotide-RNA + H2O = a 3'-end ribonucleotide-RNA + a 5'-end 5'-phospho-ribonucleoside-RNA + H(+)</text>
        <dbReference type="Rhea" id="RHEA:68096"/>
        <dbReference type="Rhea" id="RHEA-COMP:15179"/>
        <dbReference type="Rhea" id="RHEA-COMP:17355"/>
        <dbReference type="Rhea" id="RHEA-COMP:17428"/>
        <dbReference type="ChEBI" id="CHEBI:15377"/>
        <dbReference type="ChEBI" id="CHEBI:15378"/>
        <dbReference type="ChEBI" id="CHEBI:74896"/>
        <dbReference type="ChEBI" id="CHEBI:138282"/>
        <dbReference type="ChEBI" id="CHEBI:173118"/>
    </reaction>
    <physiologicalReaction direction="left-to-right" evidence="6">
        <dbReference type="Rhea" id="RHEA:68097"/>
    </physiologicalReaction>
</comment>
<dbReference type="AlphaFoldDB" id="A0A852KR43"/>
<evidence type="ECO:0000256" key="2">
    <source>
        <dbReference type="ARBA" id="ARBA00006759"/>
    </source>
</evidence>
<dbReference type="InterPro" id="IPR039344">
    <property type="entry name" value="MBLAC1"/>
</dbReference>
<dbReference type="SUPFAM" id="SSF56281">
    <property type="entry name" value="Metallo-hydrolase/oxidoreductase"/>
    <property type="match status" value="1"/>
</dbReference>
<dbReference type="PANTHER" id="PTHR23200">
    <property type="entry name" value="METALLO-BETA-LACTAMASE DOMAIN-CONTAINING PROTEIN 1"/>
    <property type="match status" value="1"/>
</dbReference>
<feature type="non-terminal residue" evidence="9">
    <location>
        <position position="103"/>
    </location>
</feature>
<comment type="function">
    <text evidence="7">Endoribonuclease that catalyzes the hydrolysis of histone-coding pre-mRNA 3'-end. Involved in histone pre-mRNA processing during the S-phase of the cell cycle, which is required for entering/progressing through S-phase. Cleaves histone pre-mRNA at a major and a minor cleavage site after the 5'-ACCCA-3' and the 5'-ACCCACA-3' sequence, respectively, and located downstream of the stem-loop. May require the presence of the HDE element located at the histone pre-RNA 3'-end to avoid non-specific cleavage.</text>
</comment>
<comment type="subcellular location">
    <subcellularLocation>
        <location evidence="1">Cytoplasm</location>
        <location evidence="1">Cytosol</location>
    </subcellularLocation>
</comment>
<dbReference type="GO" id="GO:0005829">
    <property type="term" value="C:cytosol"/>
    <property type="evidence" value="ECO:0007669"/>
    <property type="project" value="UniProtKB-SubCell"/>
</dbReference>
<accession>A0A852KR43</accession>
<gene>
    <name evidence="9" type="primary">Mblac1</name>
    <name evidence="9" type="ORF">UROIND_R15134</name>
</gene>
<keyword evidence="10" id="KW-1185">Reference proteome</keyword>
<protein>
    <recommendedName>
        <fullName evidence="4">Metallo-beta-lactamase domain-containing protein 1</fullName>
    </recommendedName>
    <alternativeName>
        <fullName evidence="5">Endoribonuclease MBLAC1</fullName>
    </alternativeName>
</protein>
<organism evidence="9 10">
    <name type="scientific">Urocolius indicus</name>
    <name type="common">Red-faced mousebird</name>
    <name type="synonym">Colius indicus</name>
    <dbReference type="NCBI Taxonomy" id="458196"/>
    <lineage>
        <taxon>Eukaryota</taxon>
        <taxon>Metazoa</taxon>
        <taxon>Chordata</taxon>
        <taxon>Craniata</taxon>
        <taxon>Vertebrata</taxon>
        <taxon>Euteleostomi</taxon>
        <taxon>Archelosauria</taxon>
        <taxon>Archosauria</taxon>
        <taxon>Dinosauria</taxon>
        <taxon>Saurischia</taxon>
        <taxon>Theropoda</taxon>
        <taxon>Coelurosauria</taxon>
        <taxon>Aves</taxon>
        <taxon>Neognathae</taxon>
        <taxon>Neoaves</taxon>
        <taxon>Telluraves</taxon>
        <taxon>Coraciimorphae</taxon>
        <taxon>Coliiformes</taxon>
        <taxon>Coliidae</taxon>
        <taxon>Urocolius</taxon>
    </lineage>
</organism>